<dbReference type="Gene3D" id="1.10.540.10">
    <property type="entry name" value="Acyl-CoA dehydrogenase/oxidase, N-terminal domain"/>
    <property type="match status" value="1"/>
</dbReference>
<evidence type="ECO:0000259" key="12">
    <source>
        <dbReference type="Pfam" id="PF02771"/>
    </source>
</evidence>
<dbReference type="InterPro" id="IPR013786">
    <property type="entry name" value="AcylCoA_DH/ox_N"/>
</dbReference>
<dbReference type="SUPFAM" id="SSF56645">
    <property type="entry name" value="Acyl-CoA dehydrogenase NM domain-like"/>
    <property type="match status" value="1"/>
</dbReference>
<evidence type="ECO:0000256" key="5">
    <source>
        <dbReference type="ARBA" id="ARBA00022827"/>
    </source>
</evidence>
<dbReference type="InterPro" id="IPR037069">
    <property type="entry name" value="AcylCoA_DH/ox_N_sf"/>
</dbReference>
<keyword evidence="5 9" id="KW-0274">FAD</keyword>
<evidence type="ECO:0000259" key="10">
    <source>
        <dbReference type="Pfam" id="PF00441"/>
    </source>
</evidence>
<comment type="subunit">
    <text evidence="3">Homotetramer.</text>
</comment>
<feature type="domain" description="Acyl-CoA dehydrogenase/oxidase C-terminal" evidence="10">
    <location>
        <begin position="232"/>
        <end position="386"/>
    </location>
</feature>
<evidence type="ECO:0000256" key="2">
    <source>
        <dbReference type="ARBA" id="ARBA00009347"/>
    </source>
</evidence>
<dbReference type="Pfam" id="PF00441">
    <property type="entry name" value="Acyl-CoA_dh_1"/>
    <property type="match status" value="1"/>
</dbReference>
<evidence type="ECO:0000256" key="1">
    <source>
        <dbReference type="ARBA" id="ARBA00001974"/>
    </source>
</evidence>
<dbReference type="PIRSF" id="PIRSF016578">
    <property type="entry name" value="HsaA"/>
    <property type="match status" value="1"/>
</dbReference>
<dbReference type="SUPFAM" id="SSF47203">
    <property type="entry name" value="Acyl-CoA dehydrogenase C-terminal domain-like"/>
    <property type="match status" value="1"/>
</dbReference>
<organism evidence="13 14">
    <name type="scientific">Thermodesulforhabdus norvegica</name>
    <dbReference type="NCBI Taxonomy" id="39841"/>
    <lineage>
        <taxon>Bacteria</taxon>
        <taxon>Pseudomonadati</taxon>
        <taxon>Thermodesulfobacteriota</taxon>
        <taxon>Syntrophobacteria</taxon>
        <taxon>Syntrophobacterales</taxon>
        <taxon>Thermodesulforhabdaceae</taxon>
        <taxon>Thermodesulforhabdus</taxon>
    </lineage>
</organism>
<name>A0A1I4QPM1_9BACT</name>
<protein>
    <recommendedName>
        <fullName evidence="8">Cyclohexane-1-carbonyl-CoA dehydrogenase</fullName>
        <ecNumber evidence="7">1.3.8.11</ecNumber>
    </recommendedName>
</protein>
<dbReference type="Gene3D" id="1.20.140.10">
    <property type="entry name" value="Butyryl-CoA Dehydrogenase, subunit A, domain 3"/>
    <property type="match status" value="1"/>
</dbReference>
<dbReference type="InterPro" id="IPR006091">
    <property type="entry name" value="Acyl-CoA_Oxase/DH_mid-dom"/>
</dbReference>
<keyword evidence="14" id="KW-1185">Reference proteome</keyword>
<evidence type="ECO:0000256" key="9">
    <source>
        <dbReference type="RuleBase" id="RU362125"/>
    </source>
</evidence>
<dbReference type="InterPro" id="IPR046373">
    <property type="entry name" value="Acyl-CoA_Oxase/DH_mid-dom_sf"/>
</dbReference>
<dbReference type="PANTHER" id="PTHR43884">
    <property type="entry name" value="ACYL-COA DEHYDROGENASE"/>
    <property type="match status" value="1"/>
</dbReference>
<evidence type="ECO:0000256" key="4">
    <source>
        <dbReference type="ARBA" id="ARBA00022630"/>
    </source>
</evidence>
<dbReference type="FunFam" id="2.40.110.10:FF:000009">
    <property type="entry name" value="Acyl-CoA dehydrogenase"/>
    <property type="match status" value="1"/>
</dbReference>
<dbReference type="EC" id="1.3.8.11" evidence="7"/>
<proteinExistence type="inferred from homology"/>
<comment type="similarity">
    <text evidence="2 9">Belongs to the acyl-CoA dehydrogenase family.</text>
</comment>
<sequence>MPHQYELTEEQKMLRDMVRRLAKEQVAPGAARRDETGEFDWDMVNLLRENGLYGVDFPVEYGGSGAGMLAMAIVVEELSKVDAACGLLIADHELGSLPILLAANEEQKKKYLPKLATGEFLAAFALTEPAAGSDVAGLRCRAVKDGNEWVLNGTKTFITNGGVADVITVYAITDPQGPSHKNAGVFIVEKDFPGFSVGKKENKMGIRWSDTVELIFEDCRVPAENLLGSGTDGFHIMMKTLDFSRLGVAAQALGIAAGAFEYATAYAKERIAFGKPIIEHQGIGFKLADMAMKVEAARQLLYKACSMYDHLPKDMSRLSPELIRMSAMAKCFCADVAMEVTTEAVQVLGGYGYIKEYPVERMMRDAKITQIYEGTNEIQRLIISRTL</sequence>
<evidence type="ECO:0000256" key="6">
    <source>
        <dbReference type="ARBA" id="ARBA00023002"/>
    </source>
</evidence>
<dbReference type="EMBL" id="FOUU01000001">
    <property type="protein sequence ID" value="SFM42032.1"/>
    <property type="molecule type" value="Genomic_DNA"/>
</dbReference>
<dbReference type="InterPro" id="IPR036250">
    <property type="entry name" value="AcylCo_DH-like_C"/>
</dbReference>
<reference evidence="13 14" key="1">
    <citation type="submission" date="2016-10" db="EMBL/GenBank/DDBJ databases">
        <authorList>
            <person name="de Groot N.N."/>
        </authorList>
    </citation>
    <scope>NUCLEOTIDE SEQUENCE [LARGE SCALE GENOMIC DNA]</scope>
    <source>
        <strain evidence="13 14">DSM 9990</strain>
    </source>
</reference>
<dbReference type="GO" id="GO:0050660">
    <property type="term" value="F:flavin adenine dinucleotide binding"/>
    <property type="evidence" value="ECO:0007669"/>
    <property type="project" value="InterPro"/>
</dbReference>
<evidence type="ECO:0000313" key="14">
    <source>
        <dbReference type="Proteomes" id="UP000199611"/>
    </source>
</evidence>
<dbReference type="InterPro" id="IPR009075">
    <property type="entry name" value="AcylCo_DH/oxidase_C"/>
</dbReference>
<keyword evidence="6 9" id="KW-0560">Oxidoreductase</keyword>
<dbReference type="OrthoDB" id="9765339at2"/>
<dbReference type="STRING" id="39841.SAMN05660836_00155"/>
<dbReference type="PANTHER" id="PTHR43884:SF12">
    <property type="entry name" value="ISOVALERYL-COA DEHYDROGENASE, MITOCHONDRIAL-RELATED"/>
    <property type="match status" value="1"/>
</dbReference>
<feature type="domain" description="Acyl-CoA dehydrogenase/oxidase N-terminal" evidence="12">
    <location>
        <begin position="8"/>
        <end position="119"/>
    </location>
</feature>
<dbReference type="RefSeq" id="WP_093392700.1">
    <property type="nucleotide sequence ID" value="NZ_FOUU01000001.1"/>
</dbReference>
<feature type="domain" description="Acyl-CoA oxidase/dehydrogenase middle" evidence="11">
    <location>
        <begin position="123"/>
        <end position="219"/>
    </location>
</feature>
<evidence type="ECO:0000313" key="13">
    <source>
        <dbReference type="EMBL" id="SFM42032.1"/>
    </source>
</evidence>
<accession>A0A1I4QPM1</accession>
<dbReference type="Pfam" id="PF02771">
    <property type="entry name" value="Acyl-CoA_dh_N"/>
    <property type="match status" value="1"/>
</dbReference>
<dbReference type="Pfam" id="PF02770">
    <property type="entry name" value="Acyl-CoA_dh_M"/>
    <property type="match status" value="1"/>
</dbReference>
<evidence type="ECO:0000256" key="7">
    <source>
        <dbReference type="ARBA" id="ARBA00066361"/>
    </source>
</evidence>
<evidence type="ECO:0000259" key="11">
    <source>
        <dbReference type="Pfam" id="PF02770"/>
    </source>
</evidence>
<dbReference type="InterPro" id="IPR006089">
    <property type="entry name" value="Acyl-CoA_DH_CS"/>
</dbReference>
<dbReference type="PROSITE" id="PS00072">
    <property type="entry name" value="ACYL_COA_DH_1"/>
    <property type="match status" value="1"/>
</dbReference>
<comment type="cofactor">
    <cofactor evidence="1 9">
        <name>FAD</name>
        <dbReference type="ChEBI" id="CHEBI:57692"/>
    </cofactor>
</comment>
<dbReference type="InterPro" id="IPR009100">
    <property type="entry name" value="AcylCoA_DH/oxidase_NM_dom_sf"/>
</dbReference>
<dbReference type="GO" id="GO:0003995">
    <property type="term" value="F:acyl-CoA dehydrogenase activity"/>
    <property type="evidence" value="ECO:0007669"/>
    <property type="project" value="InterPro"/>
</dbReference>
<dbReference type="AlphaFoldDB" id="A0A1I4QPM1"/>
<dbReference type="PROSITE" id="PS00073">
    <property type="entry name" value="ACYL_COA_DH_2"/>
    <property type="match status" value="1"/>
</dbReference>
<evidence type="ECO:0000256" key="8">
    <source>
        <dbReference type="ARBA" id="ARBA00067292"/>
    </source>
</evidence>
<gene>
    <name evidence="13" type="ORF">SAMN05660836_00155</name>
</gene>
<keyword evidence="4 9" id="KW-0285">Flavoprotein</keyword>
<dbReference type="FunFam" id="1.10.540.10:FF:000002">
    <property type="entry name" value="Acyl-CoA dehydrogenase FadE19"/>
    <property type="match status" value="1"/>
</dbReference>
<dbReference type="Gene3D" id="2.40.110.10">
    <property type="entry name" value="Butyryl-CoA Dehydrogenase, subunit A, domain 2"/>
    <property type="match status" value="1"/>
</dbReference>
<evidence type="ECO:0000256" key="3">
    <source>
        <dbReference type="ARBA" id="ARBA00011881"/>
    </source>
</evidence>
<dbReference type="FunFam" id="1.20.140.10:FF:000004">
    <property type="entry name" value="Acyl-CoA dehydrogenase FadE25"/>
    <property type="match status" value="1"/>
</dbReference>
<dbReference type="Proteomes" id="UP000199611">
    <property type="component" value="Unassembled WGS sequence"/>
</dbReference>